<accession>A0A382M2U5</accession>
<name>A0A382M2U5_9ZZZZ</name>
<keyword evidence="2" id="KW-0694">RNA-binding</keyword>
<gene>
    <name evidence="3" type="ORF">METZ01_LOCUS294365</name>
</gene>
<evidence type="ECO:0000256" key="1">
    <source>
        <dbReference type="ARBA" id="ARBA00022490"/>
    </source>
</evidence>
<dbReference type="GO" id="GO:0005829">
    <property type="term" value="C:cytosol"/>
    <property type="evidence" value="ECO:0007669"/>
    <property type="project" value="TreeGrafter"/>
</dbReference>
<dbReference type="PANTHER" id="PTHR30308:SF2">
    <property type="entry name" value="SSRA-BINDING PROTEIN"/>
    <property type="match status" value="1"/>
</dbReference>
<dbReference type="Pfam" id="PF01668">
    <property type="entry name" value="SmpB"/>
    <property type="match status" value="1"/>
</dbReference>
<dbReference type="CDD" id="cd09294">
    <property type="entry name" value="SmpB"/>
    <property type="match status" value="1"/>
</dbReference>
<dbReference type="GO" id="GO:0070930">
    <property type="term" value="P:trans-translation-dependent protein tagging"/>
    <property type="evidence" value="ECO:0007669"/>
    <property type="project" value="TreeGrafter"/>
</dbReference>
<sequence length="127" mass="14465">MKKKTNLGLKIISLNRKASFNYFFVDRIEAGIVLKGSEIKSIRQGKVNIAESYAIEKHGEIVLLNSHIPAYKQASYSNHNPTDERKLLFNKREINKLIGKVNREGFTLIPTKMYFKKGKAKIEIAVA</sequence>
<evidence type="ECO:0008006" key="4">
    <source>
        <dbReference type="Google" id="ProtNLM"/>
    </source>
</evidence>
<feature type="non-terminal residue" evidence="3">
    <location>
        <position position="127"/>
    </location>
</feature>
<protein>
    <recommendedName>
        <fullName evidence="4">SsrA-binding protein</fullName>
    </recommendedName>
</protein>
<reference evidence="3" key="1">
    <citation type="submission" date="2018-05" db="EMBL/GenBank/DDBJ databases">
        <authorList>
            <person name="Lanie J.A."/>
            <person name="Ng W.-L."/>
            <person name="Kazmierczak K.M."/>
            <person name="Andrzejewski T.M."/>
            <person name="Davidsen T.M."/>
            <person name="Wayne K.J."/>
            <person name="Tettelin H."/>
            <person name="Glass J.I."/>
            <person name="Rusch D."/>
            <person name="Podicherti R."/>
            <person name="Tsui H.-C.T."/>
            <person name="Winkler M.E."/>
        </authorList>
    </citation>
    <scope>NUCLEOTIDE SEQUENCE</scope>
</reference>
<organism evidence="3">
    <name type="scientific">marine metagenome</name>
    <dbReference type="NCBI Taxonomy" id="408172"/>
    <lineage>
        <taxon>unclassified sequences</taxon>
        <taxon>metagenomes</taxon>
        <taxon>ecological metagenomes</taxon>
    </lineage>
</organism>
<dbReference type="Gene3D" id="2.40.280.10">
    <property type="match status" value="1"/>
</dbReference>
<evidence type="ECO:0000256" key="2">
    <source>
        <dbReference type="ARBA" id="ARBA00022884"/>
    </source>
</evidence>
<dbReference type="InterPro" id="IPR020081">
    <property type="entry name" value="SsrA-bd_prot_CS"/>
</dbReference>
<dbReference type="PANTHER" id="PTHR30308">
    <property type="entry name" value="TMRNA-BINDING COMPONENT OF TRANS-TRANSLATION TAGGING COMPLEX"/>
    <property type="match status" value="1"/>
</dbReference>
<dbReference type="PROSITE" id="PS01317">
    <property type="entry name" value="SSRP"/>
    <property type="match status" value="1"/>
</dbReference>
<dbReference type="SUPFAM" id="SSF74982">
    <property type="entry name" value="Small protein B (SmpB)"/>
    <property type="match status" value="1"/>
</dbReference>
<dbReference type="NCBIfam" id="TIGR00086">
    <property type="entry name" value="smpB"/>
    <property type="match status" value="1"/>
</dbReference>
<dbReference type="GO" id="GO:0003723">
    <property type="term" value="F:RNA binding"/>
    <property type="evidence" value="ECO:0007669"/>
    <property type="project" value="UniProtKB-KW"/>
</dbReference>
<proteinExistence type="inferred from homology"/>
<dbReference type="InterPro" id="IPR000037">
    <property type="entry name" value="SsrA-bd_prot"/>
</dbReference>
<dbReference type="NCBIfam" id="NF003843">
    <property type="entry name" value="PRK05422.1"/>
    <property type="match status" value="1"/>
</dbReference>
<dbReference type="InterPro" id="IPR023620">
    <property type="entry name" value="SmpB"/>
</dbReference>
<dbReference type="AlphaFoldDB" id="A0A382M2U5"/>
<evidence type="ECO:0000313" key="3">
    <source>
        <dbReference type="EMBL" id="SVC41511.1"/>
    </source>
</evidence>
<dbReference type="EMBL" id="UINC01089975">
    <property type="protein sequence ID" value="SVC41511.1"/>
    <property type="molecule type" value="Genomic_DNA"/>
</dbReference>
<keyword evidence="1" id="KW-0963">Cytoplasm</keyword>
<dbReference type="HAMAP" id="MF_00023">
    <property type="entry name" value="SmpB"/>
    <property type="match status" value="1"/>
</dbReference>